<feature type="transmembrane region" description="Helical" evidence="1">
    <location>
        <begin position="139"/>
        <end position="159"/>
    </location>
</feature>
<dbReference type="RefSeq" id="WP_049275214.1">
    <property type="nucleotide sequence ID" value="NZ_JADUCP010000021.1"/>
</dbReference>
<keyword evidence="1" id="KW-0812">Transmembrane</keyword>
<dbReference type="Proteomes" id="UP000237230">
    <property type="component" value="Unassembled WGS sequence"/>
</dbReference>
<name>A0A2S3WVQ5_PSEPU</name>
<evidence type="ECO:0000256" key="1">
    <source>
        <dbReference type="SAM" id="Phobius"/>
    </source>
</evidence>
<feature type="transmembrane region" description="Helical" evidence="1">
    <location>
        <begin position="51"/>
        <end position="71"/>
    </location>
</feature>
<organism evidence="2 3">
    <name type="scientific">Pseudomonas putida</name>
    <name type="common">Arthrobacter siderocapsulatus</name>
    <dbReference type="NCBI Taxonomy" id="303"/>
    <lineage>
        <taxon>Bacteria</taxon>
        <taxon>Pseudomonadati</taxon>
        <taxon>Pseudomonadota</taxon>
        <taxon>Gammaproteobacteria</taxon>
        <taxon>Pseudomonadales</taxon>
        <taxon>Pseudomonadaceae</taxon>
        <taxon>Pseudomonas</taxon>
    </lineage>
</organism>
<keyword evidence="1" id="KW-1133">Transmembrane helix</keyword>
<feature type="transmembrane region" description="Helical" evidence="1">
    <location>
        <begin position="174"/>
        <end position="195"/>
    </location>
</feature>
<protein>
    <submittedName>
        <fullName evidence="2">Uncharacterized protein</fullName>
    </submittedName>
</protein>
<sequence>MNKPVKFLKFLWSPPQSVEMLIWMVVPLLLFFRQTYVYGYRAIDYSLQENFGLIIVSTLFILFPIFFRQIFSSFPLEFLLKGKAFHQASASLEHNVPPRVGDGLDGSHAKRSRVASGADLLFDQAENSRNLARSIYGRAGVYLLLGILVAFSGLAFFYIQTPVLNEPGQLIDKLLLLAPKFGILFFIEFVAFFFLRQYRSAMDEFRYYESIARRREEVSALLILSAESEPKINLMELLKSDCYFSKISALEKDQSTEILEARKLEKGELELLEKVVDTLAKVKR</sequence>
<dbReference type="AlphaFoldDB" id="A0A2S3WVQ5"/>
<reference evidence="2 3" key="2">
    <citation type="submission" date="2018-03" db="EMBL/GenBank/DDBJ databases">
        <title>Draft genome of Pseudomonas putida strain KH-21-114.</title>
        <authorList>
            <person name="Yoshizawa S."/>
            <person name="Khan N.H."/>
            <person name="Nishimura M."/>
            <person name="Chiura H.X."/>
            <person name="Ogura Y."/>
            <person name="Hayashi T."/>
            <person name="Kogure K."/>
        </authorList>
    </citation>
    <scope>NUCLEOTIDE SEQUENCE [LARGE SCALE GENOMIC DNA]</scope>
    <source>
        <strain evidence="2 3">KH-21-114</strain>
    </source>
</reference>
<feature type="transmembrane region" description="Helical" evidence="1">
    <location>
        <begin position="21"/>
        <end position="39"/>
    </location>
</feature>
<proteinExistence type="predicted"/>
<dbReference type="EMBL" id="MINH01000021">
    <property type="protein sequence ID" value="POG05517.1"/>
    <property type="molecule type" value="Genomic_DNA"/>
</dbReference>
<gene>
    <name evidence="2" type="ORF">BGP84_21830</name>
</gene>
<comment type="caution">
    <text evidence="2">The sequence shown here is derived from an EMBL/GenBank/DDBJ whole genome shotgun (WGS) entry which is preliminary data.</text>
</comment>
<dbReference type="OrthoDB" id="7069391at2"/>
<keyword evidence="1" id="KW-0472">Membrane</keyword>
<reference evidence="2 3" key="1">
    <citation type="submission" date="2016-08" db="EMBL/GenBank/DDBJ databases">
        <authorList>
            <person name="Seilhamer J.J."/>
        </authorList>
    </citation>
    <scope>NUCLEOTIDE SEQUENCE [LARGE SCALE GENOMIC DNA]</scope>
    <source>
        <strain evidence="2 3">KH-21-114</strain>
    </source>
</reference>
<evidence type="ECO:0000313" key="2">
    <source>
        <dbReference type="EMBL" id="POG05517.1"/>
    </source>
</evidence>
<accession>A0A2S3WVQ5</accession>
<evidence type="ECO:0000313" key="3">
    <source>
        <dbReference type="Proteomes" id="UP000237230"/>
    </source>
</evidence>